<feature type="non-terminal residue" evidence="1">
    <location>
        <position position="1"/>
    </location>
</feature>
<gene>
    <name evidence="1" type="ORF">Tci_923623</name>
</gene>
<dbReference type="EMBL" id="BKCJ011772751">
    <property type="protein sequence ID" value="GFD51654.1"/>
    <property type="molecule type" value="Genomic_DNA"/>
</dbReference>
<organism evidence="1">
    <name type="scientific">Tanacetum cinerariifolium</name>
    <name type="common">Dalmatian daisy</name>
    <name type="synonym">Chrysanthemum cinerariifolium</name>
    <dbReference type="NCBI Taxonomy" id="118510"/>
    <lineage>
        <taxon>Eukaryota</taxon>
        <taxon>Viridiplantae</taxon>
        <taxon>Streptophyta</taxon>
        <taxon>Embryophyta</taxon>
        <taxon>Tracheophyta</taxon>
        <taxon>Spermatophyta</taxon>
        <taxon>Magnoliopsida</taxon>
        <taxon>eudicotyledons</taxon>
        <taxon>Gunneridae</taxon>
        <taxon>Pentapetalae</taxon>
        <taxon>asterids</taxon>
        <taxon>campanulids</taxon>
        <taxon>Asterales</taxon>
        <taxon>Asteraceae</taxon>
        <taxon>Asteroideae</taxon>
        <taxon>Anthemideae</taxon>
        <taxon>Anthemidinae</taxon>
        <taxon>Tanacetum</taxon>
    </lineage>
</organism>
<dbReference type="AlphaFoldDB" id="A0A699X4V0"/>
<protein>
    <submittedName>
        <fullName evidence="1">Uncharacterized protein</fullName>
    </submittedName>
</protein>
<comment type="caution">
    <text evidence="1">The sequence shown here is derived from an EMBL/GenBank/DDBJ whole genome shotgun (WGS) entry which is preliminary data.</text>
</comment>
<reference evidence="1" key="1">
    <citation type="journal article" date="2019" name="Sci. Rep.">
        <title>Draft genome of Tanacetum cinerariifolium, the natural source of mosquito coil.</title>
        <authorList>
            <person name="Yamashiro T."/>
            <person name="Shiraishi A."/>
            <person name="Satake H."/>
            <person name="Nakayama K."/>
        </authorList>
    </citation>
    <scope>NUCLEOTIDE SEQUENCE</scope>
</reference>
<accession>A0A699X4V0</accession>
<sequence>AVHLGQLVHEALGLRGVFADKHGERAEAIEEKVRVDLLLELGELALQLVLA</sequence>
<name>A0A699X4V0_TANCI</name>
<evidence type="ECO:0000313" key="1">
    <source>
        <dbReference type="EMBL" id="GFD51654.1"/>
    </source>
</evidence>
<proteinExistence type="predicted"/>